<sequence length="165" mass="18608">MSDFCSPRASATPLDKMVSEWLDATLKYGYYALSVDSRLEMEDMYEQIWDALAHALGMMPSGVDPTAFLFGALRKRLVLLGGQEHQAGVLAERIATYYVSFVSRPEPARIGDTFVDYFSDMEDLSCSDEEYDCFGWYEEDAGRQPGEGGRGAWPCRRAGRACRRR</sequence>
<name>A0A058Z261_FONAL</name>
<proteinExistence type="predicted"/>
<gene>
    <name evidence="1" type="ORF">H696_05869</name>
</gene>
<evidence type="ECO:0000313" key="1">
    <source>
        <dbReference type="EMBL" id="KCV67602.1"/>
    </source>
</evidence>
<dbReference type="AlphaFoldDB" id="A0A058Z261"/>
<evidence type="ECO:0000313" key="2">
    <source>
        <dbReference type="Proteomes" id="UP000030693"/>
    </source>
</evidence>
<dbReference type="RefSeq" id="XP_009497940.1">
    <property type="nucleotide sequence ID" value="XM_009499665.1"/>
</dbReference>
<organism evidence="1">
    <name type="scientific">Fonticula alba</name>
    <name type="common">Slime mold</name>
    <dbReference type="NCBI Taxonomy" id="691883"/>
    <lineage>
        <taxon>Eukaryota</taxon>
        <taxon>Rotosphaerida</taxon>
        <taxon>Fonticulaceae</taxon>
        <taxon>Fonticula</taxon>
    </lineage>
</organism>
<dbReference type="Proteomes" id="UP000030693">
    <property type="component" value="Unassembled WGS sequence"/>
</dbReference>
<keyword evidence="2" id="KW-1185">Reference proteome</keyword>
<dbReference type="GeneID" id="20530594"/>
<accession>A0A058Z261</accession>
<dbReference type="EMBL" id="KB932215">
    <property type="protein sequence ID" value="KCV67602.1"/>
    <property type="molecule type" value="Genomic_DNA"/>
</dbReference>
<reference evidence="1" key="1">
    <citation type="submission" date="2013-04" db="EMBL/GenBank/DDBJ databases">
        <title>The Genome Sequence of Fonticula alba ATCC 38817.</title>
        <authorList>
            <consortium name="The Broad Institute Genomics Platform"/>
            <person name="Russ C."/>
            <person name="Cuomo C."/>
            <person name="Burger G."/>
            <person name="Gray M.W."/>
            <person name="Holland P.W.H."/>
            <person name="King N."/>
            <person name="Lang F.B.F."/>
            <person name="Roger A.J."/>
            <person name="Ruiz-Trillo I."/>
            <person name="Brown M."/>
            <person name="Walker B."/>
            <person name="Young S."/>
            <person name="Zeng Q."/>
            <person name="Gargeya S."/>
            <person name="Fitzgerald M."/>
            <person name="Haas B."/>
            <person name="Abouelleil A."/>
            <person name="Allen A.W."/>
            <person name="Alvarado L."/>
            <person name="Arachchi H.M."/>
            <person name="Berlin A.M."/>
            <person name="Chapman S.B."/>
            <person name="Gainer-Dewar J."/>
            <person name="Goldberg J."/>
            <person name="Griggs A."/>
            <person name="Gujja S."/>
            <person name="Hansen M."/>
            <person name="Howarth C."/>
            <person name="Imamovic A."/>
            <person name="Ireland A."/>
            <person name="Larimer J."/>
            <person name="McCowan C."/>
            <person name="Murphy C."/>
            <person name="Pearson M."/>
            <person name="Poon T.W."/>
            <person name="Priest M."/>
            <person name="Roberts A."/>
            <person name="Saif S."/>
            <person name="Shea T."/>
            <person name="Sisk P."/>
            <person name="Sykes S."/>
            <person name="Wortman J."/>
            <person name="Nusbaum C."/>
            <person name="Birren B."/>
        </authorList>
    </citation>
    <scope>NUCLEOTIDE SEQUENCE [LARGE SCALE GENOMIC DNA]</scope>
    <source>
        <strain evidence="1">ATCC 38817</strain>
    </source>
</reference>
<protein>
    <submittedName>
        <fullName evidence="1">Uncharacterized protein</fullName>
    </submittedName>
</protein>